<evidence type="ECO:0000313" key="2">
    <source>
        <dbReference type="EMBL" id="GJN89413.1"/>
    </source>
</evidence>
<protein>
    <submittedName>
        <fullName evidence="2">Uncharacterized protein</fullName>
    </submittedName>
</protein>
<proteinExistence type="predicted"/>
<sequence length="569" mass="60744">MDDDAWPPTARAQQRAQALITAYFRPEDGAADSKVHSVPYDAVGDYWLVQSPGITKVLRLVLEARASTCLIGNHWSCAHPLALALGQVFSEHNIFVVECACDSLAAVKWGVQTLSHALGFGSWSRSSKDAAKALHRAEKDRKPHDPLVGAASRLRSLDVLVIHGLDRLSPGQLQYLDRFLAVFLSNGEQSRGGLQRVQVVGVADFRSIPPRARPVGNDKDAYKVPDAFVKLLERPSTLAARTLELDPPTYASNTFRAVFEVSQWPAYGGRARQAFRTSLKRAATTSRASPSSCGGACAPRSSTACSRRPSTRARASTASMPRTSVCCTTQLPTRAIRATPSTASSHAPTRSLAASFRRRRRTSSRSASCRSATRGWVPSSTSTPPRSPCRMTPSSSQSARASCSTRPSSRTRSTRLHAVSLASSSGLPRPDSTTKSPAHRRSLPTTANLSRAALRATALSAPSWSRRSRQTCARCGAGPPTSRPSRSRVTSLPCARSCTPSASPRASPCLMRKRSTSGPSFSSTALARRTRSRRGARSSSCAPPCASSPSATSTSPGLTSTANTSAWSA</sequence>
<feature type="compositionally biased region" description="Low complexity" evidence="1">
    <location>
        <begin position="537"/>
        <end position="562"/>
    </location>
</feature>
<dbReference type="EMBL" id="BQKY01000004">
    <property type="protein sequence ID" value="GJN89413.1"/>
    <property type="molecule type" value="Genomic_DNA"/>
</dbReference>
<feature type="compositionally biased region" description="Low complexity" evidence="1">
    <location>
        <begin position="479"/>
        <end position="488"/>
    </location>
</feature>
<feature type="compositionally biased region" description="Polar residues" evidence="1">
    <location>
        <begin position="339"/>
        <end position="348"/>
    </location>
</feature>
<feature type="region of interest" description="Disordered" evidence="1">
    <location>
        <begin position="282"/>
        <end position="569"/>
    </location>
</feature>
<name>A0AAV5GGS6_9BASI</name>
<evidence type="ECO:0000256" key="1">
    <source>
        <dbReference type="SAM" id="MobiDB-lite"/>
    </source>
</evidence>
<comment type="caution">
    <text evidence="2">The sequence shown here is derived from an EMBL/GenBank/DDBJ whole genome shotgun (WGS) entry which is preliminary data.</text>
</comment>
<evidence type="ECO:0000313" key="3">
    <source>
        <dbReference type="Proteomes" id="UP001342314"/>
    </source>
</evidence>
<organism evidence="2 3">
    <name type="scientific">Rhodotorula paludigena</name>
    <dbReference type="NCBI Taxonomy" id="86838"/>
    <lineage>
        <taxon>Eukaryota</taxon>
        <taxon>Fungi</taxon>
        <taxon>Dikarya</taxon>
        <taxon>Basidiomycota</taxon>
        <taxon>Pucciniomycotina</taxon>
        <taxon>Microbotryomycetes</taxon>
        <taxon>Sporidiobolales</taxon>
        <taxon>Sporidiobolaceae</taxon>
        <taxon>Rhodotorula</taxon>
    </lineage>
</organism>
<feature type="compositionally biased region" description="Low complexity" evidence="1">
    <location>
        <begin position="445"/>
        <end position="461"/>
    </location>
</feature>
<gene>
    <name evidence="2" type="ORF">Rhopal_002393-T1</name>
</gene>
<feature type="compositionally biased region" description="Low complexity" evidence="1">
    <location>
        <begin position="282"/>
        <end position="324"/>
    </location>
</feature>
<accession>A0AAV5GGS6</accession>
<feature type="compositionally biased region" description="Low complexity" evidence="1">
    <location>
        <begin position="364"/>
        <end position="411"/>
    </location>
</feature>
<feature type="non-terminal residue" evidence="2">
    <location>
        <position position="569"/>
    </location>
</feature>
<feature type="compositionally biased region" description="Polar residues" evidence="1">
    <location>
        <begin position="421"/>
        <end position="436"/>
    </location>
</feature>
<dbReference type="Proteomes" id="UP001342314">
    <property type="component" value="Unassembled WGS sequence"/>
</dbReference>
<keyword evidence="3" id="KW-1185">Reference proteome</keyword>
<dbReference type="AlphaFoldDB" id="A0AAV5GGS6"/>
<reference evidence="2 3" key="1">
    <citation type="submission" date="2021-12" db="EMBL/GenBank/DDBJ databases">
        <title>High titer production of polyol ester of fatty acids by Rhodotorula paludigena BS15 towards product separation-free biomass refinery.</title>
        <authorList>
            <person name="Mano J."/>
            <person name="Ono H."/>
            <person name="Tanaka T."/>
            <person name="Naito K."/>
            <person name="Sushida H."/>
            <person name="Ike M."/>
            <person name="Tokuyasu K."/>
            <person name="Kitaoka M."/>
        </authorList>
    </citation>
    <scope>NUCLEOTIDE SEQUENCE [LARGE SCALE GENOMIC DNA]</scope>
    <source>
        <strain evidence="2 3">BS15</strain>
    </source>
</reference>